<comment type="caution">
    <text evidence="2">The sequence shown here is derived from an EMBL/GenBank/DDBJ whole genome shotgun (WGS) entry which is preliminary data.</text>
</comment>
<gene>
    <name evidence="2" type="ORF">PV517_25375</name>
</gene>
<sequence length="416" mass="45708">MMSVVSGPQRTVSVETGQWLTLTGCKKVLVVVHTEVYGQRLKDLLSLLESDLRVQVAFTMAPHAFNRGAERSLPGRAGSVIPWEEAVRTDFDLALAAGAQGTDRLRAPLIRLPHGAGHMKLSRLDDDRDPGAPRTVGGLGRHYLTRDGTVVPKVLALAHQEDLDLLAHTCPEALPAARVVGDACHDRIVASLPLRSRYREAVGLRPGQKLVLVASTWGRGSSFNRLDALLPRLLAELPRKEYRIAVTVHPNVWSGHGDWQVRAWLAALRRRGVLVVPPQADWRVPLIAADWVLGDHGSVTLYSTLTRAAILLTRFPEADVRPGSPGAELARTAPSLSPAHSLRRQLAYAAAEYPAEEYARIAGRISSEPGRFHRNMRRVIYRLLGLGEPACPTAARPLPPRLPRRLRDRRGSDGWS</sequence>
<dbReference type="InterPro" id="IPR043148">
    <property type="entry name" value="TagF_C"/>
</dbReference>
<organism evidence="2 3">
    <name type="scientific">Streptomyces griseiscabiei</name>
    <dbReference type="NCBI Taxonomy" id="2993540"/>
    <lineage>
        <taxon>Bacteria</taxon>
        <taxon>Bacillati</taxon>
        <taxon>Actinomycetota</taxon>
        <taxon>Actinomycetes</taxon>
        <taxon>Kitasatosporales</taxon>
        <taxon>Streptomycetaceae</taxon>
        <taxon>Streptomyces</taxon>
    </lineage>
</organism>
<dbReference type="EMBL" id="JARAVY010000010">
    <property type="protein sequence ID" value="MDX2912006.1"/>
    <property type="molecule type" value="Genomic_DNA"/>
</dbReference>
<evidence type="ECO:0008006" key="4">
    <source>
        <dbReference type="Google" id="ProtNLM"/>
    </source>
</evidence>
<evidence type="ECO:0000313" key="3">
    <source>
        <dbReference type="Proteomes" id="UP001271723"/>
    </source>
</evidence>
<name>A0ABU4L8E0_9ACTN</name>
<feature type="region of interest" description="Disordered" evidence="1">
    <location>
        <begin position="394"/>
        <end position="416"/>
    </location>
</feature>
<accession>A0ABU4L8E0</accession>
<evidence type="ECO:0000256" key="1">
    <source>
        <dbReference type="SAM" id="MobiDB-lite"/>
    </source>
</evidence>
<dbReference type="Proteomes" id="UP001271723">
    <property type="component" value="Unassembled WGS sequence"/>
</dbReference>
<dbReference type="Gene3D" id="3.40.50.12580">
    <property type="match status" value="1"/>
</dbReference>
<reference evidence="2 3" key="1">
    <citation type="journal article" date="2023" name="Microb. Genom.">
        <title>Mesoterricola silvestris gen. nov., sp. nov., Mesoterricola sediminis sp. nov., Geothrix oryzae sp. nov., Geothrix edaphica sp. nov., Geothrix rubra sp. nov., and Geothrix limicola sp. nov., six novel members of Acidobacteriota isolated from soils.</title>
        <authorList>
            <person name="Weisberg A.J."/>
            <person name="Pearce E."/>
            <person name="Kramer C.G."/>
            <person name="Chang J.H."/>
            <person name="Clarke C.R."/>
        </authorList>
    </citation>
    <scope>NUCLEOTIDE SEQUENCE [LARGE SCALE GENOMIC DNA]</scope>
    <source>
        <strain evidence="2 3">NRRL_B-2795</strain>
    </source>
</reference>
<dbReference type="SUPFAM" id="SSF53756">
    <property type="entry name" value="UDP-Glycosyltransferase/glycogen phosphorylase"/>
    <property type="match status" value="1"/>
</dbReference>
<dbReference type="RefSeq" id="WP_086758624.1">
    <property type="nucleotide sequence ID" value="NZ_JAGJBZ010000002.1"/>
</dbReference>
<protein>
    <recommendedName>
        <fullName evidence="4">CDP-Glycerol:Poly(Glycerophosphate) glycerophosphotransferase</fullName>
    </recommendedName>
</protein>
<keyword evidence="3" id="KW-1185">Reference proteome</keyword>
<proteinExistence type="predicted"/>
<evidence type="ECO:0000313" key="2">
    <source>
        <dbReference type="EMBL" id="MDX2912006.1"/>
    </source>
</evidence>